<dbReference type="KEGG" id="cai:Caci_0196"/>
<dbReference type="EMBL" id="CP001700">
    <property type="protein sequence ID" value="ACU69151.1"/>
    <property type="molecule type" value="Genomic_DNA"/>
</dbReference>
<name>C7QJ09_CATAD</name>
<gene>
    <name evidence="3" type="ordered locus">Caci_0196</name>
</gene>
<protein>
    <submittedName>
        <fullName evidence="3">Uncharacterized protein</fullName>
    </submittedName>
</protein>
<feature type="compositionally biased region" description="Pro residues" evidence="1">
    <location>
        <begin position="34"/>
        <end position="49"/>
    </location>
</feature>
<dbReference type="AlphaFoldDB" id="C7QJ09"/>
<evidence type="ECO:0000256" key="2">
    <source>
        <dbReference type="SAM" id="Phobius"/>
    </source>
</evidence>
<keyword evidence="2" id="KW-0812">Transmembrane</keyword>
<keyword evidence="2" id="KW-1133">Transmembrane helix</keyword>
<keyword evidence="2" id="KW-0472">Membrane</keyword>
<feature type="transmembrane region" description="Helical" evidence="2">
    <location>
        <begin position="64"/>
        <end position="84"/>
    </location>
</feature>
<evidence type="ECO:0000313" key="3">
    <source>
        <dbReference type="EMBL" id="ACU69151.1"/>
    </source>
</evidence>
<sequence>MPPQDWAPPMPPQQDRVPPMPQPDRGPYPQFTQQPPPPQFTPPQMPGMPYPDEEPPPRKNTGRIIAGVVAGVVLLGGAGGIYLLTKGDSKKDTKPQPVAAATSATTPATTPAAPGTPASSGATSFPNNSYTGSAAAPPASASSTGGGATLDNAATDKTPFTAQALVAQSFTDDKNVAYALKSAQPQPCAKVGDAAVQTIVKSAKCTDFMAASWIDPANSRIVVSAMVIPYQDAATATAIYKKLSTTHTGDYAQWCPPAGQPGADTCAKLAKAGAVTREGKFGSFHRYVLITTAVYADLRNDDSQKDWLTSAAHGAFQNTLPGQ</sequence>
<keyword evidence="4" id="KW-1185">Reference proteome</keyword>
<feature type="compositionally biased region" description="Low complexity" evidence="1">
    <location>
        <begin position="99"/>
        <end position="124"/>
    </location>
</feature>
<feature type="region of interest" description="Disordered" evidence="1">
    <location>
        <begin position="1"/>
        <end position="61"/>
    </location>
</feature>
<dbReference type="STRING" id="479433.Caci_0196"/>
<organism evidence="3 4">
    <name type="scientific">Catenulispora acidiphila (strain DSM 44928 / JCM 14897 / NBRC 102108 / NRRL B-24433 / ID139908)</name>
    <dbReference type="NCBI Taxonomy" id="479433"/>
    <lineage>
        <taxon>Bacteria</taxon>
        <taxon>Bacillati</taxon>
        <taxon>Actinomycetota</taxon>
        <taxon>Actinomycetes</taxon>
        <taxon>Catenulisporales</taxon>
        <taxon>Catenulisporaceae</taxon>
        <taxon>Catenulispora</taxon>
    </lineage>
</organism>
<accession>C7QJ09</accession>
<dbReference type="Proteomes" id="UP000000851">
    <property type="component" value="Chromosome"/>
</dbReference>
<feature type="region of interest" description="Disordered" evidence="1">
    <location>
        <begin position="85"/>
        <end position="152"/>
    </location>
</feature>
<proteinExistence type="predicted"/>
<dbReference type="InParanoid" id="C7QJ09"/>
<evidence type="ECO:0000256" key="1">
    <source>
        <dbReference type="SAM" id="MobiDB-lite"/>
    </source>
</evidence>
<feature type="compositionally biased region" description="Pro residues" evidence="1">
    <location>
        <begin position="1"/>
        <end position="26"/>
    </location>
</feature>
<dbReference type="eggNOG" id="COG0515">
    <property type="taxonomic scope" value="Bacteria"/>
</dbReference>
<dbReference type="HOGENOM" id="CLU_859678_0_0_11"/>
<evidence type="ECO:0000313" key="4">
    <source>
        <dbReference type="Proteomes" id="UP000000851"/>
    </source>
</evidence>
<reference evidence="3 4" key="1">
    <citation type="journal article" date="2009" name="Stand. Genomic Sci.">
        <title>Complete genome sequence of Catenulispora acidiphila type strain (ID 139908).</title>
        <authorList>
            <person name="Copeland A."/>
            <person name="Lapidus A."/>
            <person name="Glavina Del Rio T."/>
            <person name="Nolan M."/>
            <person name="Lucas S."/>
            <person name="Chen F."/>
            <person name="Tice H."/>
            <person name="Cheng J.F."/>
            <person name="Bruce D."/>
            <person name="Goodwin L."/>
            <person name="Pitluck S."/>
            <person name="Mikhailova N."/>
            <person name="Pati A."/>
            <person name="Ivanova N."/>
            <person name="Mavromatis K."/>
            <person name="Chen A."/>
            <person name="Palaniappan K."/>
            <person name="Chain P."/>
            <person name="Land M."/>
            <person name="Hauser L."/>
            <person name="Chang Y.J."/>
            <person name="Jeffries C.D."/>
            <person name="Chertkov O."/>
            <person name="Brettin T."/>
            <person name="Detter J.C."/>
            <person name="Han C."/>
            <person name="Ali Z."/>
            <person name="Tindall B.J."/>
            <person name="Goker M."/>
            <person name="Bristow J."/>
            <person name="Eisen J.A."/>
            <person name="Markowitz V."/>
            <person name="Hugenholtz P."/>
            <person name="Kyrpides N.C."/>
            <person name="Klenk H.P."/>
        </authorList>
    </citation>
    <scope>NUCLEOTIDE SEQUENCE [LARGE SCALE GENOMIC DNA]</scope>
    <source>
        <strain evidence="4">DSM 44928 / JCM 14897 / NBRC 102108 / NRRL B-24433 / ID139908</strain>
    </source>
</reference>
<feature type="compositionally biased region" description="Low complexity" evidence="1">
    <location>
        <begin position="131"/>
        <end position="143"/>
    </location>
</feature>